<dbReference type="Proteomes" id="UP000054047">
    <property type="component" value="Unassembled WGS sequence"/>
</dbReference>
<evidence type="ECO:0000256" key="1">
    <source>
        <dbReference type="SAM" id="MobiDB-lite"/>
    </source>
</evidence>
<evidence type="ECO:0000313" key="3">
    <source>
        <dbReference type="Proteomes" id="UP000054047"/>
    </source>
</evidence>
<reference evidence="2 3" key="1">
    <citation type="submission" date="2013-12" db="EMBL/GenBank/DDBJ databases">
        <title>Draft genome of the parsitic nematode Ancylostoma duodenale.</title>
        <authorList>
            <person name="Mitreva M."/>
        </authorList>
    </citation>
    <scope>NUCLEOTIDE SEQUENCE [LARGE SCALE GENOMIC DNA]</scope>
    <source>
        <strain evidence="2 3">Zhejiang</strain>
    </source>
</reference>
<protein>
    <submittedName>
        <fullName evidence="2">Uncharacterized protein</fullName>
    </submittedName>
</protein>
<proteinExistence type="predicted"/>
<dbReference type="EMBL" id="KN730579">
    <property type="protein sequence ID" value="KIH60848.1"/>
    <property type="molecule type" value="Genomic_DNA"/>
</dbReference>
<name>A0A0C2CVF6_9BILA</name>
<gene>
    <name evidence="2" type="ORF">ANCDUO_08890</name>
</gene>
<dbReference type="AlphaFoldDB" id="A0A0C2CVF6"/>
<feature type="region of interest" description="Disordered" evidence="1">
    <location>
        <begin position="9"/>
        <end position="30"/>
    </location>
</feature>
<sequence>MYGHGYGGYGGYGHHGHGCCGPWKTRKAKA</sequence>
<organism evidence="2 3">
    <name type="scientific">Ancylostoma duodenale</name>
    <dbReference type="NCBI Taxonomy" id="51022"/>
    <lineage>
        <taxon>Eukaryota</taxon>
        <taxon>Metazoa</taxon>
        <taxon>Ecdysozoa</taxon>
        <taxon>Nematoda</taxon>
        <taxon>Chromadorea</taxon>
        <taxon>Rhabditida</taxon>
        <taxon>Rhabditina</taxon>
        <taxon>Rhabditomorpha</taxon>
        <taxon>Strongyloidea</taxon>
        <taxon>Ancylostomatidae</taxon>
        <taxon>Ancylostomatinae</taxon>
        <taxon>Ancylostoma</taxon>
    </lineage>
</organism>
<keyword evidence="3" id="KW-1185">Reference proteome</keyword>
<evidence type="ECO:0000313" key="2">
    <source>
        <dbReference type="EMBL" id="KIH60848.1"/>
    </source>
</evidence>
<accession>A0A0C2CVF6</accession>